<name>A0AAD9UN78_9APIC</name>
<organism evidence="1 2">
    <name type="scientific">Babesia duncani</name>
    <dbReference type="NCBI Taxonomy" id="323732"/>
    <lineage>
        <taxon>Eukaryota</taxon>
        <taxon>Sar</taxon>
        <taxon>Alveolata</taxon>
        <taxon>Apicomplexa</taxon>
        <taxon>Aconoidasida</taxon>
        <taxon>Piroplasmida</taxon>
        <taxon>Babesiidae</taxon>
        <taxon>Babesia</taxon>
    </lineage>
</organism>
<dbReference type="GeneID" id="94337450"/>
<comment type="caution">
    <text evidence="1">The sequence shown here is derived from an EMBL/GenBank/DDBJ whole genome shotgun (WGS) entry which is preliminary data.</text>
</comment>
<evidence type="ECO:0000313" key="1">
    <source>
        <dbReference type="EMBL" id="KAK2195477.1"/>
    </source>
</evidence>
<dbReference type="RefSeq" id="XP_067802320.1">
    <property type="nucleotide sequence ID" value="XM_067948169.1"/>
</dbReference>
<keyword evidence="2" id="KW-1185">Reference proteome</keyword>
<dbReference type="KEGG" id="bdw:94337450"/>
<protein>
    <submittedName>
        <fullName evidence="1">Uncharacterized protein</fullName>
    </submittedName>
</protein>
<gene>
    <name evidence="1" type="ORF">BdWA1_003153</name>
</gene>
<dbReference type="EMBL" id="JALLKP010000004">
    <property type="protein sequence ID" value="KAK2195477.1"/>
    <property type="molecule type" value="Genomic_DNA"/>
</dbReference>
<proteinExistence type="predicted"/>
<evidence type="ECO:0000313" key="2">
    <source>
        <dbReference type="Proteomes" id="UP001214638"/>
    </source>
</evidence>
<reference evidence="1" key="1">
    <citation type="journal article" date="2023" name="Nat. Microbiol.">
        <title>Babesia duncani multi-omics identifies virulence factors and drug targets.</title>
        <authorList>
            <person name="Singh P."/>
            <person name="Lonardi S."/>
            <person name="Liang Q."/>
            <person name="Vydyam P."/>
            <person name="Khabirova E."/>
            <person name="Fang T."/>
            <person name="Gihaz S."/>
            <person name="Thekkiniath J."/>
            <person name="Munshi M."/>
            <person name="Abel S."/>
            <person name="Ciampossin L."/>
            <person name="Batugedara G."/>
            <person name="Gupta M."/>
            <person name="Lu X.M."/>
            <person name="Lenz T."/>
            <person name="Chakravarty S."/>
            <person name="Cornillot E."/>
            <person name="Hu Y."/>
            <person name="Ma W."/>
            <person name="Gonzalez L.M."/>
            <person name="Sanchez S."/>
            <person name="Estrada K."/>
            <person name="Sanchez-Flores A."/>
            <person name="Montero E."/>
            <person name="Harb O.S."/>
            <person name="Le Roch K.G."/>
            <person name="Mamoun C.B."/>
        </authorList>
    </citation>
    <scope>NUCLEOTIDE SEQUENCE</scope>
    <source>
        <strain evidence="1">WA1</strain>
    </source>
</reference>
<sequence>MEGTATVGRQKTIARDYLSALLCDNACLQKSAAFKLASSVPVDDECLSVLLSLVRGELPSIMPAFSSSDSLFCDETWIKSIHLLEATDTVIGKNTLRECLKNEKAWERGRLMSLDAVVSLIPNVVSFNEVLQHLLVGIKQDHEKKLTNNEHTNIECACTFVSILPNADNFEYMVLQIINANPKVTWAVMQRIIHRSMNDVGFLPKCKNLLARTLYNEPHTPVFGILDTSSRSVILAKFGILHFCQMNRACLNQCADYAVHVIDKHIHTNSKLKLLFLVVLFVRIQEITDVCMRQKLLTILKSKLNKDPDNNYYNEISSAVLTYPNVMRIIIDAIVAFAFKQCIAGKCVIDSLIIMKLLLDFEILQISNNNHEKVSHLCLDVASLLKMKVFVLYLEHSCLGPSQDNAKEFLISLADTLTEDFIETYVGMFDIGCDFKIDLDDIWGELDELITKDDLNLSVALKQLLQSASDVVWSVNNVQRMYLQRILCKRGYVITCKPMVLDNYMLNDQNCIHDDIKICLGLLCFESNLHALSIRYIMERSLVNNEESLFFVPILIESSIGLGNRFTKTGSGTMIQMLRLNVNTLVMIARHRLALPVCYNALQYIFKNVSFTGCKQLEDEYKCMLLKSSELPSGKVQLPIVKGPSLDINERQRVINVFKAICEFRPQDGIKRLNDLVPAFGEFPDLGIVCVTKLAANQVLDFGIAFNMYIDDLCVNVSTNSQVGDAVASFFIEYIHMVTDRVSQAFVEDDIIDLNIILSNLHRLCALNIDKAYFGVGIIFKSKLWPLIKQLEQYHVNKECNCYSLLDKLKRQEFKCMYSQLPQRFFTMDLKTLTTIAAASSSGKAGNGLALAIAGLLDCETDSAPRGQGVFNRGSTREILTETHKLISTLNASGPNYQWLIKLHNGIPNIEEVESGLHPLYYWVLFELYRMRHTNCSESQIHSLVDIATAMHSPQLGSIVNAVCIICNSSFDELPTFAAFMIQHLENMVEQLRLQSPQINIERIISFCLGLTHLRIYQGMAETTSTLLVSLLEAALLHGDEYMELCGPLFMVLGRVYYKYAPPLQTHAIEDVLPIFECYLDLNPSNILGWAIGLLNLMTDMPYSHYGSLKKFILKLVAFVNESREFSFSKAILLIPIVCFAYIQPVPEVSAALDLFLSSSCTQQVDTCIDANTILLMTLCNHWGFTLQDSSFGNGPLVPLLLHRLEHCVKGEVGAQILAVCIVHNTSPFFNLGKPLNTASIGEDPKSFHDDLIAACRGNGTRDIWNDENAAMVALWHLYDFKTKQEVLMQSKNIMSSDVSATLIKALQANPHSQILQTALTFAKPLKAPLEFLDFENAMDQNELELLMRVYVVHGFTNEQLLQKLSSIAKMYSMFTPRVKASFMECLLLASWRIDYDSLRIILSYITDVEDAGFLNVLIKLLEIAIYAQNDNQLIKIDMNNFANVLVPIVCGALGKSGHYFQLVTLYKRAAVLWNGTPYQTQLQAALAQSSTGCKCIFNRLVGSSIVSIVECFAKVAKKGVKLSDVALFVILNRHRHLEIVSHAIQLVNVHENSSGVVLAMLLTMAIVSHRNLQGYIMEFVREAIYCANPSSCNDCGDTDNITWLIKIKTCPNVYDLETCDPAVVAKSANETACAPGMWEHCGLQTTWLGQLLPMQKGRNLVSWLTTSGNSHLDTLRRNLKVSNVPRPMLQPCLLEHSVRDIVMRNEVVILSAYKSYLIENGSLSSRQNATILNYIHQRIKR</sequence>
<dbReference type="Proteomes" id="UP001214638">
    <property type="component" value="Unassembled WGS sequence"/>
</dbReference>
<accession>A0AAD9UN78</accession>